<dbReference type="Proteomes" id="UP001341281">
    <property type="component" value="Chromosome 05"/>
</dbReference>
<evidence type="ECO:0000313" key="1">
    <source>
        <dbReference type="EMBL" id="WVZ73135.1"/>
    </source>
</evidence>
<organism evidence="1 2">
    <name type="scientific">Paspalum notatum var. saurae</name>
    <dbReference type="NCBI Taxonomy" id="547442"/>
    <lineage>
        <taxon>Eukaryota</taxon>
        <taxon>Viridiplantae</taxon>
        <taxon>Streptophyta</taxon>
        <taxon>Embryophyta</taxon>
        <taxon>Tracheophyta</taxon>
        <taxon>Spermatophyta</taxon>
        <taxon>Magnoliopsida</taxon>
        <taxon>Liliopsida</taxon>
        <taxon>Poales</taxon>
        <taxon>Poaceae</taxon>
        <taxon>PACMAD clade</taxon>
        <taxon>Panicoideae</taxon>
        <taxon>Andropogonodae</taxon>
        <taxon>Paspaleae</taxon>
        <taxon>Paspalinae</taxon>
        <taxon>Paspalum</taxon>
    </lineage>
</organism>
<proteinExistence type="predicted"/>
<sequence>MAEAKDDLDTNKTSTITAAAPQRYIVQFLDLRGRKRKVIASLLGLMCKFVYRLARGSSHDYIWGEDEGRNNATISSKIKQGGPCIGHGDTAAAASMSSAS</sequence>
<name>A0AAQ3WTT1_PASNO</name>
<protein>
    <submittedName>
        <fullName evidence="1">Uncharacterized protein</fullName>
    </submittedName>
</protein>
<dbReference type="EMBL" id="CP144749">
    <property type="protein sequence ID" value="WVZ73135.1"/>
    <property type="molecule type" value="Genomic_DNA"/>
</dbReference>
<accession>A0AAQ3WTT1</accession>
<dbReference type="AlphaFoldDB" id="A0AAQ3WTT1"/>
<gene>
    <name evidence="1" type="ORF">U9M48_021480</name>
</gene>
<evidence type="ECO:0000313" key="2">
    <source>
        <dbReference type="Proteomes" id="UP001341281"/>
    </source>
</evidence>
<keyword evidence="2" id="KW-1185">Reference proteome</keyword>
<reference evidence="1 2" key="1">
    <citation type="submission" date="2024-02" db="EMBL/GenBank/DDBJ databases">
        <title>High-quality chromosome-scale genome assembly of Pensacola bahiagrass (Paspalum notatum Flugge var. saurae).</title>
        <authorList>
            <person name="Vega J.M."/>
            <person name="Podio M."/>
            <person name="Orjuela J."/>
            <person name="Siena L.A."/>
            <person name="Pessino S.C."/>
            <person name="Combes M.C."/>
            <person name="Mariac C."/>
            <person name="Albertini E."/>
            <person name="Pupilli F."/>
            <person name="Ortiz J.P.A."/>
            <person name="Leblanc O."/>
        </authorList>
    </citation>
    <scope>NUCLEOTIDE SEQUENCE [LARGE SCALE GENOMIC DNA]</scope>
    <source>
        <strain evidence="1">R1</strain>
        <tissue evidence="1">Leaf</tissue>
    </source>
</reference>